<evidence type="ECO:0000313" key="2">
    <source>
        <dbReference type="Proteomes" id="UP001060085"/>
    </source>
</evidence>
<organism evidence="1 2">
    <name type="scientific">Catharanthus roseus</name>
    <name type="common">Madagascar periwinkle</name>
    <name type="synonym">Vinca rosea</name>
    <dbReference type="NCBI Taxonomy" id="4058"/>
    <lineage>
        <taxon>Eukaryota</taxon>
        <taxon>Viridiplantae</taxon>
        <taxon>Streptophyta</taxon>
        <taxon>Embryophyta</taxon>
        <taxon>Tracheophyta</taxon>
        <taxon>Spermatophyta</taxon>
        <taxon>Magnoliopsida</taxon>
        <taxon>eudicotyledons</taxon>
        <taxon>Gunneridae</taxon>
        <taxon>Pentapetalae</taxon>
        <taxon>asterids</taxon>
        <taxon>lamiids</taxon>
        <taxon>Gentianales</taxon>
        <taxon>Apocynaceae</taxon>
        <taxon>Rauvolfioideae</taxon>
        <taxon>Vinceae</taxon>
        <taxon>Catharanthinae</taxon>
        <taxon>Catharanthus</taxon>
    </lineage>
</organism>
<gene>
    <name evidence="1" type="ORF">M9H77_32249</name>
</gene>
<protein>
    <submittedName>
        <fullName evidence="1">Uncharacterized protein</fullName>
    </submittedName>
</protein>
<evidence type="ECO:0000313" key="1">
    <source>
        <dbReference type="EMBL" id="KAI5655062.1"/>
    </source>
</evidence>
<name>A0ACC0A2F0_CATRO</name>
<keyword evidence="2" id="KW-1185">Reference proteome</keyword>
<proteinExistence type="predicted"/>
<dbReference type="EMBL" id="CM044707">
    <property type="protein sequence ID" value="KAI5655062.1"/>
    <property type="molecule type" value="Genomic_DNA"/>
</dbReference>
<dbReference type="Proteomes" id="UP001060085">
    <property type="component" value="Linkage Group LG07"/>
</dbReference>
<sequence>MEGGETVGRRHHHHRQVSAASGMKIGCLSFTTSLKETFRYIKATLLGQVKKLRAKNEKEASEADLVASKMQVDAAEEAEETKKRIHKSY</sequence>
<accession>A0ACC0A2F0</accession>
<reference evidence="2" key="1">
    <citation type="journal article" date="2023" name="Nat. Plants">
        <title>Single-cell RNA sequencing provides a high-resolution roadmap for understanding the multicellular compartmentation of specialized metabolism.</title>
        <authorList>
            <person name="Sun S."/>
            <person name="Shen X."/>
            <person name="Li Y."/>
            <person name="Li Y."/>
            <person name="Wang S."/>
            <person name="Li R."/>
            <person name="Zhang H."/>
            <person name="Shen G."/>
            <person name="Guo B."/>
            <person name="Wei J."/>
            <person name="Xu J."/>
            <person name="St-Pierre B."/>
            <person name="Chen S."/>
            <person name="Sun C."/>
        </authorList>
    </citation>
    <scope>NUCLEOTIDE SEQUENCE [LARGE SCALE GENOMIC DNA]</scope>
</reference>
<comment type="caution">
    <text evidence="1">The sequence shown here is derived from an EMBL/GenBank/DDBJ whole genome shotgun (WGS) entry which is preliminary data.</text>
</comment>